<keyword evidence="8" id="KW-1185">Reference proteome</keyword>
<evidence type="ECO:0000313" key="8">
    <source>
        <dbReference type="Proteomes" id="UP000283895"/>
    </source>
</evidence>
<dbReference type="InterPro" id="IPR027417">
    <property type="entry name" value="P-loop_NTPase"/>
</dbReference>
<dbReference type="InterPro" id="IPR016166">
    <property type="entry name" value="FAD-bd_PCMH"/>
</dbReference>
<dbReference type="Gene3D" id="3.40.50.300">
    <property type="entry name" value="P-loop containing nucleotide triphosphate hydrolases"/>
    <property type="match status" value="1"/>
</dbReference>
<dbReference type="InterPro" id="IPR000836">
    <property type="entry name" value="PRTase_dom"/>
</dbReference>
<dbReference type="InterPro" id="IPR029057">
    <property type="entry name" value="PRTase-like"/>
</dbReference>
<feature type="region of interest" description="Disordered" evidence="5">
    <location>
        <begin position="904"/>
        <end position="936"/>
    </location>
</feature>
<dbReference type="PANTHER" id="PTHR42973:SF25">
    <property type="entry name" value="PHOSPHOMEVALONATE KINASE"/>
    <property type="match status" value="1"/>
</dbReference>
<dbReference type="GO" id="GO:0005737">
    <property type="term" value="C:cytoplasm"/>
    <property type="evidence" value="ECO:0007669"/>
    <property type="project" value="InterPro"/>
</dbReference>
<dbReference type="Proteomes" id="UP000283895">
    <property type="component" value="Unassembled WGS sequence"/>
</dbReference>
<dbReference type="GO" id="GO:0006695">
    <property type="term" value="P:cholesterol biosynthetic process"/>
    <property type="evidence" value="ECO:0007669"/>
    <property type="project" value="InterPro"/>
</dbReference>
<feature type="domain" description="FAD-binding PCMH-type" evidence="6">
    <location>
        <begin position="313"/>
        <end position="505"/>
    </location>
</feature>
<dbReference type="InterPro" id="IPR050416">
    <property type="entry name" value="FAD-linked_Oxidoreductase"/>
</dbReference>
<dbReference type="Gene3D" id="3.30.465.10">
    <property type="match status" value="1"/>
</dbReference>
<evidence type="ECO:0000256" key="3">
    <source>
        <dbReference type="ARBA" id="ARBA00022827"/>
    </source>
</evidence>
<dbReference type="SUPFAM" id="SSF56176">
    <property type="entry name" value="FAD-binding/transporter-associated domain-like"/>
    <property type="match status" value="1"/>
</dbReference>
<dbReference type="SUPFAM" id="SSF53335">
    <property type="entry name" value="S-adenosyl-L-methionine-dependent methyltransferases"/>
    <property type="match status" value="1"/>
</dbReference>
<dbReference type="UniPathway" id="UPA00057">
    <property type="reaction ID" value="UER00099"/>
</dbReference>
<dbReference type="SUPFAM" id="SSF53271">
    <property type="entry name" value="PRTase-like"/>
    <property type="match status" value="1"/>
</dbReference>
<dbReference type="STRING" id="356882.A0A423WXI1"/>
<dbReference type="InterPro" id="IPR005919">
    <property type="entry name" value="Pmev_kin_anim"/>
</dbReference>
<accession>A0A423WXI1</accession>
<name>A0A423WXI1_9PEZI</name>
<evidence type="ECO:0000256" key="1">
    <source>
        <dbReference type="ARBA" id="ARBA00005466"/>
    </source>
</evidence>
<dbReference type="EMBL" id="LKEA01000006">
    <property type="protein sequence ID" value="ROW08213.1"/>
    <property type="molecule type" value="Genomic_DNA"/>
</dbReference>
<dbReference type="InterPro" id="IPR036318">
    <property type="entry name" value="FAD-bd_PCMH-like_sf"/>
</dbReference>
<dbReference type="InterPro" id="IPR016169">
    <property type="entry name" value="FAD-bd_PCMH_sub2"/>
</dbReference>
<dbReference type="CDD" id="cd06223">
    <property type="entry name" value="PRTases_typeI"/>
    <property type="match status" value="1"/>
</dbReference>
<dbReference type="GO" id="GO:0071949">
    <property type="term" value="F:FAD binding"/>
    <property type="evidence" value="ECO:0007669"/>
    <property type="project" value="InterPro"/>
</dbReference>
<sequence>MATLESLKWALRQTTTATALSPKQSLSDAQYSTGFDTLVQGTGWMAYQDFIVPQLSQLLDHVLNSRGHISVLEIGPGPKSVLGHLPRHLRQKVRRYTAFEPNSLFAPRLEEWLLGSTSTAESPLPCLESSPNIHRVPFVLEDNTGNGAGTGMGHGDENFDVILFCHSMYGMKPKNRYVERALEMLVERPRGGIVAVFHRDGVLRLDSLVCHRTASFPNGAVRVADDDDVLDSFAPFIAGFVMRDMDADKATRIEWRKVCRALGRREAAHPDHLLFSSPEFMVAFTHHATALPELTAQMPLVKEDKTIKNREARLHNPASIVRPTEIRHVQQCVRWARKHGVGLTVLGGGHSGHCLWPNVVLVDLDAFDQVHILTAGEHGAESSSELGSLVVAGAGCKTGDVVRKTMAAGLTVPLGARPSVGAGLWLQGGIGHLARLHGLACDAIVGAILVSVESSQVLCVGHVPSQHRPAGAVRPENESDLLWAIKGAGTNFGIVVSVTFKAYVAPTYLVRNWVVPLSDNLEARLRLSDFDKVVARKLPRNCSADAYLYWDAGQLHLGVTMFESSTTSLAFAPHTPTPISAILGPEKDSKVVDGVGLFETEMYVSGMHGGHGGGKTSSFKRCLFLKDIGSVHIADSLVAALKTRPSPLCYLHLLQGGGAVGDVAADTTAFGCRDWDFACVITGVWPRDQDGTEAARSVVSWVYNVAGDLLSLSSGVYGADLGPDPRDAALATEAFGPNRRRLARLKQHSDPHNVLAYACPLPKPPMGQKLIILVTGEAGAGKDYCADIWASVFSTYTYRRITARVVSISDVTKQEYAAATGADQGRLLTDRAYKELHRPALTSFFREQVRLRPRLPEEHFLNVVYGASDVDVLLITGMREEAPVANLWHLVPDSRLLDVRVQASEQTRRARRGRHEGKDDGGNNDGDESQDNHDGKNGRWDLTALGYCPNFIFDNDRTENEAARRFAEQNLLPFLHEDLQRLANMVPLIPDFPQPGVEFRHVLNIPQQPRGLALCTSLLQAHFTGDWAKVDAMVCCEAGGYVFASVLAQQVDVPLIPIREAGKLPPPTISVTKASSYISSLAPNDSNDSNEKRIEMGRDVVPRGASVVVVDDVLSTGETLCAILELLSKAGIGAEDVSIMVVAEFPVHRGRELLRRRGFGSISVQSLLVFGGS</sequence>
<keyword evidence="2" id="KW-0285">Flavoprotein</keyword>
<proteinExistence type="inferred from homology"/>
<evidence type="ECO:0000256" key="5">
    <source>
        <dbReference type="SAM" id="MobiDB-lite"/>
    </source>
</evidence>
<dbReference type="Gene3D" id="3.40.50.2020">
    <property type="match status" value="1"/>
</dbReference>
<comment type="caution">
    <text evidence="7">The sequence shown here is derived from an EMBL/GenBank/DDBJ whole genome shotgun (WGS) entry which is preliminary data.</text>
</comment>
<comment type="similarity">
    <text evidence="1">Belongs to the oxygen-dependent FAD-linked oxidoreductase family.</text>
</comment>
<evidence type="ECO:0000256" key="4">
    <source>
        <dbReference type="ARBA" id="ARBA00023002"/>
    </source>
</evidence>
<dbReference type="Gene3D" id="3.40.462.20">
    <property type="match status" value="1"/>
</dbReference>
<dbReference type="InterPro" id="IPR029063">
    <property type="entry name" value="SAM-dependent_MTases_sf"/>
</dbReference>
<reference evidence="7 8" key="1">
    <citation type="submission" date="2015-09" db="EMBL/GenBank/DDBJ databases">
        <title>Host preference determinants of Valsa canker pathogens revealed by comparative genomics.</title>
        <authorList>
            <person name="Yin Z."/>
            <person name="Huang L."/>
        </authorList>
    </citation>
    <scope>NUCLEOTIDE SEQUENCE [LARGE SCALE GENOMIC DNA]</scope>
    <source>
        <strain evidence="7 8">03-1</strain>
    </source>
</reference>
<dbReference type="GO" id="GO:0004631">
    <property type="term" value="F:phosphomevalonate kinase activity"/>
    <property type="evidence" value="ECO:0007669"/>
    <property type="project" value="InterPro"/>
</dbReference>
<evidence type="ECO:0000313" key="7">
    <source>
        <dbReference type="EMBL" id="ROW08213.1"/>
    </source>
</evidence>
<protein>
    <recommendedName>
        <fullName evidence="6">FAD-binding PCMH-type domain-containing protein</fullName>
    </recommendedName>
</protein>
<dbReference type="Pfam" id="PF04275">
    <property type="entry name" value="P-mevalo_kinase"/>
    <property type="match status" value="1"/>
</dbReference>
<dbReference type="PANTHER" id="PTHR42973">
    <property type="entry name" value="BINDING OXIDOREDUCTASE, PUTATIVE (AFU_ORTHOLOGUE AFUA_1G17690)-RELATED"/>
    <property type="match status" value="1"/>
</dbReference>
<dbReference type="AlphaFoldDB" id="A0A423WXI1"/>
<evidence type="ECO:0000256" key="2">
    <source>
        <dbReference type="ARBA" id="ARBA00022630"/>
    </source>
</evidence>
<evidence type="ECO:0000259" key="6">
    <source>
        <dbReference type="PROSITE" id="PS51387"/>
    </source>
</evidence>
<keyword evidence="4" id="KW-0560">Oxidoreductase</keyword>
<dbReference type="OrthoDB" id="363185at2759"/>
<dbReference type="Pfam" id="PF01565">
    <property type="entry name" value="FAD_binding_4"/>
    <property type="match status" value="1"/>
</dbReference>
<keyword evidence="3" id="KW-0274">FAD</keyword>
<dbReference type="Pfam" id="PF00156">
    <property type="entry name" value="Pribosyltran"/>
    <property type="match status" value="1"/>
</dbReference>
<organism evidence="7 8">
    <name type="scientific">Cytospora schulzeri</name>
    <dbReference type="NCBI Taxonomy" id="448051"/>
    <lineage>
        <taxon>Eukaryota</taxon>
        <taxon>Fungi</taxon>
        <taxon>Dikarya</taxon>
        <taxon>Ascomycota</taxon>
        <taxon>Pezizomycotina</taxon>
        <taxon>Sordariomycetes</taxon>
        <taxon>Sordariomycetidae</taxon>
        <taxon>Diaporthales</taxon>
        <taxon>Cytosporaceae</taxon>
        <taxon>Cytospora</taxon>
    </lineage>
</organism>
<dbReference type="Gene3D" id="3.40.50.150">
    <property type="entry name" value="Vaccinia Virus protein VP39"/>
    <property type="match status" value="1"/>
</dbReference>
<gene>
    <name evidence="7" type="ORF">VMCG_03082</name>
</gene>
<dbReference type="PROSITE" id="PS51387">
    <property type="entry name" value="FAD_PCMH"/>
    <property type="match status" value="1"/>
</dbReference>
<dbReference type="GO" id="GO:0019287">
    <property type="term" value="P:isopentenyl diphosphate biosynthetic process, mevalonate pathway"/>
    <property type="evidence" value="ECO:0007669"/>
    <property type="project" value="UniProtKB-UniPathway"/>
</dbReference>
<dbReference type="GO" id="GO:0016491">
    <property type="term" value="F:oxidoreductase activity"/>
    <property type="evidence" value="ECO:0007669"/>
    <property type="project" value="UniProtKB-KW"/>
</dbReference>
<dbReference type="InterPro" id="IPR006094">
    <property type="entry name" value="Oxid_FAD_bind_N"/>
</dbReference>